<dbReference type="Gene3D" id="3.90.79.10">
    <property type="entry name" value="Nucleoside Triphosphate Pyrophosphohydrolase"/>
    <property type="match status" value="1"/>
</dbReference>
<comment type="caution">
    <text evidence="2">The sequence shown here is derived from an EMBL/GenBank/DDBJ whole genome shotgun (WGS) entry which is preliminary data.</text>
</comment>
<protein>
    <recommendedName>
        <fullName evidence="1">Nudix hydrolase domain-containing protein</fullName>
    </recommendedName>
</protein>
<proteinExistence type="predicted"/>
<evidence type="ECO:0000313" key="3">
    <source>
        <dbReference type="Proteomes" id="UP000036908"/>
    </source>
</evidence>
<dbReference type="OrthoDB" id="9787880at2"/>
<dbReference type="Proteomes" id="UP000036908">
    <property type="component" value="Unassembled WGS sequence"/>
</dbReference>
<dbReference type="PROSITE" id="PS51462">
    <property type="entry name" value="NUDIX"/>
    <property type="match status" value="1"/>
</dbReference>
<dbReference type="PATRIC" id="fig|1566026.4.peg.406"/>
<dbReference type="PANTHER" id="PTHR43736:SF1">
    <property type="entry name" value="DIHYDRONEOPTERIN TRIPHOSPHATE DIPHOSPHATASE"/>
    <property type="match status" value="1"/>
</dbReference>
<gene>
    <name evidence="2" type="ORF">OB69_10605</name>
</gene>
<dbReference type="EMBL" id="JSVA01000010">
    <property type="protein sequence ID" value="KOF02750.1"/>
    <property type="molecule type" value="Genomic_DNA"/>
</dbReference>
<dbReference type="RefSeq" id="WP_053223696.1">
    <property type="nucleotide sequence ID" value="NZ_JSVA01000010.1"/>
</dbReference>
<evidence type="ECO:0000313" key="2">
    <source>
        <dbReference type="EMBL" id="KOF02750.1"/>
    </source>
</evidence>
<dbReference type="PANTHER" id="PTHR43736">
    <property type="entry name" value="ADP-RIBOSE PYROPHOSPHATASE"/>
    <property type="match status" value="1"/>
</dbReference>
<feature type="domain" description="Nudix hydrolase" evidence="1">
    <location>
        <begin position="47"/>
        <end position="180"/>
    </location>
</feature>
<keyword evidence="3" id="KW-1185">Reference proteome</keyword>
<accession>A0A0L8AKQ9</accession>
<dbReference type="InterPro" id="IPR000086">
    <property type="entry name" value="NUDIX_hydrolase_dom"/>
</dbReference>
<organism evidence="2 3">
    <name type="scientific">Roseivirga seohaensis subsp. aquiponti</name>
    <dbReference type="NCBI Taxonomy" id="1566026"/>
    <lineage>
        <taxon>Bacteria</taxon>
        <taxon>Pseudomonadati</taxon>
        <taxon>Bacteroidota</taxon>
        <taxon>Cytophagia</taxon>
        <taxon>Cytophagales</taxon>
        <taxon>Roseivirgaceae</taxon>
        <taxon>Roseivirga</taxon>
    </lineage>
</organism>
<reference evidence="3" key="1">
    <citation type="submission" date="2014-11" db="EMBL/GenBank/DDBJ databases">
        <title>Genome sequencing of Roseivirga sp. D-25.</title>
        <authorList>
            <person name="Selvaratnam C."/>
            <person name="Thevarajoo S."/>
            <person name="Goh K.M."/>
            <person name="Eee R."/>
            <person name="Chan K.-G."/>
            <person name="Chong C.S."/>
        </authorList>
    </citation>
    <scope>NUCLEOTIDE SEQUENCE [LARGE SCALE GENOMIC DNA]</scope>
    <source>
        <strain evidence="3">D-25</strain>
    </source>
</reference>
<name>A0A0L8AKQ9_9BACT</name>
<dbReference type="SUPFAM" id="SSF55811">
    <property type="entry name" value="Nudix"/>
    <property type="match status" value="1"/>
</dbReference>
<sequence>MEFNLREKLLTEIKEYQSEYKEEQAFKPRFESLLSNYENCFERSLLMGHITASAWILNHQRDSILLLHHAKLNKWLQPGGHADGDENVRAVALKEAEEETGISGFVFASNQIFDLDIHTIPERKEVPEHEHYDVRFLLVAPERAVPQLNHESNDLKWIHFSNLKEKISHEPSLMRMYAKTKQFI</sequence>
<dbReference type="Pfam" id="PF00293">
    <property type="entry name" value="NUDIX"/>
    <property type="match status" value="1"/>
</dbReference>
<dbReference type="CDD" id="cd03674">
    <property type="entry name" value="NUDIX_Hydrolase"/>
    <property type="match status" value="1"/>
</dbReference>
<dbReference type="AlphaFoldDB" id="A0A0L8AKQ9"/>
<dbReference type="InterPro" id="IPR015797">
    <property type="entry name" value="NUDIX_hydrolase-like_dom_sf"/>
</dbReference>
<evidence type="ECO:0000259" key="1">
    <source>
        <dbReference type="PROSITE" id="PS51462"/>
    </source>
</evidence>